<dbReference type="Gene3D" id="6.10.280.130">
    <property type="match status" value="1"/>
</dbReference>
<sequence>MAHPEKRPHAIDGIEEYDNPLPRWWVWLFYGTIVFAAGYWILYPTVPGIAGTLGWSQYTSYAKEVAAVPKPQAPGAGAMRSALADAALVEAGKVVYSRSCAACHGPTASGAIGPSLLDDKWVRGKGDPEDILEIVQNGTAKGMPAWKGQLTPTDLVNVTAFVHRLSHGDDPHHPQLP</sequence>
<keyword evidence="3 6" id="KW-0479">Metal-binding</keyword>
<dbReference type="GO" id="GO:0020037">
    <property type="term" value="F:heme binding"/>
    <property type="evidence" value="ECO:0007669"/>
    <property type="project" value="InterPro"/>
</dbReference>
<evidence type="ECO:0000259" key="8">
    <source>
        <dbReference type="PROSITE" id="PS51007"/>
    </source>
</evidence>
<dbReference type="EMBL" id="VGJX01000508">
    <property type="protein sequence ID" value="MBM3275267.1"/>
    <property type="molecule type" value="Genomic_DNA"/>
</dbReference>
<dbReference type="PROSITE" id="PS51007">
    <property type="entry name" value="CYTC"/>
    <property type="match status" value="1"/>
</dbReference>
<dbReference type="InterPro" id="IPR032858">
    <property type="entry name" value="CcoP_N"/>
</dbReference>
<organism evidence="9 10">
    <name type="scientific">Candidatus Tanganyikabacteria bacterium</name>
    <dbReference type="NCBI Taxonomy" id="2961651"/>
    <lineage>
        <taxon>Bacteria</taxon>
        <taxon>Bacillati</taxon>
        <taxon>Candidatus Sericytochromatia</taxon>
        <taxon>Candidatus Tanganyikabacteria</taxon>
    </lineage>
</organism>
<evidence type="ECO:0000256" key="7">
    <source>
        <dbReference type="SAM" id="Phobius"/>
    </source>
</evidence>
<evidence type="ECO:0000256" key="2">
    <source>
        <dbReference type="ARBA" id="ARBA00022617"/>
    </source>
</evidence>
<keyword evidence="4" id="KW-0249">Electron transport</keyword>
<feature type="transmembrane region" description="Helical" evidence="7">
    <location>
        <begin position="24"/>
        <end position="43"/>
    </location>
</feature>
<accession>A0A938BJF0</accession>
<dbReference type="Gene3D" id="1.10.760.10">
    <property type="entry name" value="Cytochrome c-like domain"/>
    <property type="match status" value="1"/>
</dbReference>
<dbReference type="InterPro" id="IPR038414">
    <property type="entry name" value="CcoP_N_sf"/>
</dbReference>
<evidence type="ECO:0000313" key="9">
    <source>
        <dbReference type="EMBL" id="MBM3275267.1"/>
    </source>
</evidence>
<dbReference type="PRINTS" id="PR00605">
    <property type="entry name" value="CYTCHROMECIC"/>
</dbReference>
<evidence type="ECO:0000256" key="6">
    <source>
        <dbReference type="PROSITE-ProRule" id="PRU00433"/>
    </source>
</evidence>
<dbReference type="InterPro" id="IPR009056">
    <property type="entry name" value="Cyt_c-like_dom"/>
</dbReference>
<dbReference type="PANTHER" id="PTHR33751:SF1">
    <property type="entry name" value="CBB3-TYPE CYTOCHROME C OXIDASE SUBUNIT FIXP"/>
    <property type="match status" value="1"/>
</dbReference>
<dbReference type="Pfam" id="PF14715">
    <property type="entry name" value="FixP_N"/>
    <property type="match status" value="1"/>
</dbReference>
<dbReference type="InterPro" id="IPR008168">
    <property type="entry name" value="Cyt_C_IC"/>
</dbReference>
<evidence type="ECO:0000313" key="10">
    <source>
        <dbReference type="Proteomes" id="UP000703893"/>
    </source>
</evidence>
<evidence type="ECO:0000256" key="4">
    <source>
        <dbReference type="ARBA" id="ARBA00022982"/>
    </source>
</evidence>
<keyword evidence="7" id="KW-1133">Transmembrane helix</keyword>
<keyword evidence="1" id="KW-0813">Transport</keyword>
<dbReference type="PANTHER" id="PTHR33751">
    <property type="entry name" value="CBB3-TYPE CYTOCHROME C OXIDASE SUBUNIT FIXP"/>
    <property type="match status" value="1"/>
</dbReference>
<dbReference type="GO" id="GO:0005506">
    <property type="term" value="F:iron ion binding"/>
    <property type="evidence" value="ECO:0007669"/>
    <property type="project" value="InterPro"/>
</dbReference>
<dbReference type="InterPro" id="IPR050597">
    <property type="entry name" value="Cytochrome_c_Oxidase_Subunit"/>
</dbReference>
<proteinExistence type="predicted"/>
<comment type="caution">
    <text evidence="9">The sequence shown here is derived from an EMBL/GenBank/DDBJ whole genome shotgun (WGS) entry which is preliminary data.</text>
</comment>
<keyword evidence="7" id="KW-0472">Membrane</keyword>
<keyword evidence="7" id="KW-0812">Transmembrane</keyword>
<protein>
    <submittedName>
        <fullName evidence="9">C-type cytochrome</fullName>
    </submittedName>
</protein>
<dbReference type="Pfam" id="PF13442">
    <property type="entry name" value="Cytochrome_CBB3"/>
    <property type="match status" value="1"/>
</dbReference>
<evidence type="ECO:0000256" key="1">
    <source>
        <dbReference type="ARBA" id="ARBA00022448"/>
    </source>
</evidence>
<dbReference type="Proteomes" id="UP000703893">
    <property type="component" value="Unassembled WGS sequence"/>
</dbReference>
<dbReference type="GO" id="GO:0009055">
    <property type="term" value="F:electron transfer activity"/>
    <property type="evidence" value="ECO:0007669"/>
    <property type="project" value="InterPro"/>
</dbReference>
<evidence type="ECO:0000256" key="5">
    <source>
        <dbReference type="ARBA" id="ARBA00023004"/>
    </source>
</evidence>
<keyword evidence="5 6" id="KW-0408">Iron</keyword>
<dbReference type="SUPFAM" id="SSF46626">
    <property type="entry name" value="Cytochrome c"/>
    <property type="match status" value="1"/>
</dbReference>
<gene>
    <name evidence="9" type="ORF">FJZ00_08940</name>
</gene>
<reference evidence="9 10" key="1">
    <citation type="submission" date="2019-03" db="EMBL/GenBank/DDBJ databases">
        <title>Lake Tanganyika Metagenome-Assembled Genomes (MAGs).</title>
        <authorList>
            <person name="Tran P."/>
        </authorList>
    </citation>
    <scope>NUCLEOTIDE SEQUENCE [LARGE SCALE GENOMIC DNA]</scope>
    <source>
        <strain evidence="9">K_DeepCast_65m_m2_236</strain>
    </source>
</reference>
<keyword evidence="2 6" id="KW-0349">Heme</keyword>
<feature type="domain" description="Cytochrome c" evidence="8">
    <location>
        <begin position="87"/>
        <end position="166"/>
    </location>
</feature>
<dbReference type="InterPro" id="IPR036909">
    <property type="entry name" value="Cyt_c-like_dom_sf"/>
</dbReference>
<evidence type="ECO:0000256" key="3">
    <source>
        <dbReference type="ARBA" id="ARBA00022723"/>
    </source>
</evidence>
<name>A0A938BJF0_9BACT</name>
<dbReference type="AlphaFoldDB" id="A0A938BJF0"/>